<gene>
    <name evidence="2" type="ORF">H9Y04_36440</name>
</gene>
<dbReference type="Pfam" id="PF12666">
    <property type="entry name" value="PrgI"/>
    <property type="match status" value="1"/>
</dbReference>
<organism evidence="2 3">
    <name type="scientific">Streptomyces polyasparticus</name>
    <dbReference type="NCBI Taxonomy" id="2767826"/>
    <lineage>
        <taxon>Bacteria</taxon>
        <taxon>Bacillati</taxon>
        <taxon>Actinomycetota</taxon>
        <taxon>Actinomycetes</taxon>
        <taxon>Kitasatosporales</taxon>
        <taxon>Streptomycetaceae</taxon>
        <taxon>Streptomyces</taxon>
    </lineage>
</organism>
<feature type="transmembrane region" description="Helical" evidence="1">
    <location>
        <begin position="33"/>
        <end position="50"/>
    </location>
</feature>
<sequence>MSEPDDETVLPAKIPADVSKSDQVLGPLTARQTVILAATALLLYGGFHAVRPFMPPLAYVALVTPVGLVMTVIAVGRRDGIGLDRLLLAAVRFHRSPKRQVPAPEGVPPLADLVPAAWRVRSGRPPSALRLPCRAVGEDGVLDLGSEGRAALAVCGTLNFHLRTGGEQQALTEAFARWLNSLTGPTQLLVRAHRLNPDVLVDELTETAPTLPHPALEQAALAHAAFLDSLAAERDLLTRQVLLIAREASPAQGARAGHRLAEAGRALEAAEITVTALDTDACVRMLRLAADPESVSATGGV</sequence>
<proteinExistence type="predicted"/>
<keyword evidence="1" id="KW-0812">Transmembrane</keyword>
<keyword evidence="1" id="KW-1133">Transmembrane helix</keyword>
<evidence type="ECO:0000313" key="3">
    <source>
        <dbReference type="Proteomes" id="UP000642284"/>
    </source>
</evidence>
<keyword evidence="1" id="KW-0472">Membrane</keyword>
<keyword evidence="3" id="KW-1185">Reference proteome</keyword>
<dbReference type="EMBL" id="JACTVJ010000023">
    <property type="protein sequence ID" value="MBC9718037.1"/>
    <property type="molecule type" value="Genomic_DNA"/>
</dbReference>
<protein>
    <submittedName>
        <fullName evidence="2">PrgI family protein</fullName>
    </submittedName>
</protein>
<dbReference type="InterPro" id="IPR024414">
    <property type="entry name" value="Uncharacterised_PrgI"/>
</dbReference>
<feature type="transmembrane region" description="Helical" evidence="1">
    <location>
        <begin position="56"/>
        <end position="76"/>
    </location>
</feature>
<dbReference type="Proteomes" id="UP000642284">
    <property type="component" value="Unassembled WGS sequence"/>
</dbReference>
<evidence type="ECO:0000256" key="1">
    <source>
        <dbReference type="SAM" id="Phobius"/>
    </source>
</evidence>
<evidence type="ECO:0000313" key="2">
    <source>
        <dbReference type="EMBL" id="MBC9718037.1"/>
    </source>
</evidence>
<dbReference type="RefSeq" id="WP_187818476.1">
    <property type="nucleotide sequence ID" value="NZ_JACTVJ010000023.1"/>
</dbReference>
<reference evidence="2 3" key="1">
    <citation type="submission" date="2020-08" db="EMBL/GenBank/DDBJ databases">
        <title>Genemic of Streptomyces polyaspartic.</title>
        <authorList>
            <person name="Liu W."/>
        </authorList>
    </citation>
    <scope>NUCLEOTIDE SEQUENCE [LARGE SCALE GENOMIC DNA]</scope>
    <source>
        <strain evidence="2 3">TRM66268-LWL</strain>
    </source>
</reference>
<accession>A0ABR7SSU7</accession>
<name>A0ABR7SSU7_9ACTN</name>
<comment type="caution">
    <text evidence="2">The sequence shown here is derived from an EMBL/GenBank/DDBJ whole genome shotgun (WGS) entry which is preliminary data.</text>
</comment>